<reference evidence="1" key="1">
    <citation type="submission" date="2020-05" db="EMBL/GenBank/DDBJ databases">
        <authorList>
            <person name="Chiriac C."/>
            <person name="Salcher M."/>
            <person name="Ghai R."/>
            <person name="Kavagutti S V."/>
        </authorList>
    </citation>
    <scope>NUCLEOTIDE SEQUENCE</scope>
</reference>
<protein>
    <submittedName>
        <fullName evidence="1">Uncharacterized protein</fullName>
    </submittedName>
</protein>
<evidence type="ECO:0000313" key="1">
    <source>
        <dbReference type="EMBL" id="CAB4197281.1"/>
    </source>
</evidence>
<dbReference type="EMBL" id="LR797257">
    <property type="protein sequence ID" value="CAB4197281.1"/>
    <property type="molecule type" value="Genomic_DNA"/>
</dbReference>
<organism evidence="1">
    <name type="scientific">uncultured Caudovirales phage</name>
    <dbReference type="NCBI Taxonomy" id="2100421"/>
    <lineage>
        <taxon>Viruses</taxon>
        <taxon>Duplodnaviria</taxon>
        <taxon>Heunggongvirae</taxon>
        <taxon>Uroviricota</taxon>
        <taxon>Caudoviricetes</taxon>
        <taxon>Peduoviridae</taxon>
        <taxon>Maltschvirus</taxon>
        <taxon>Maltschvirus maltsch</taxon>
    </lineage>
</organism>
<gene>
    <name evidence="1" type="ORF">UFOVP1311_5</name>
</gene>
<sequence>MQNPTGFNPNFDRNKESLIQLSNKNGGLDPLDYLYSKSASFQSLIASDIKGGLIDSYMIYTKGLDADIITARYAEITTIDAITINVTTLNSDYIHNKYKIDTHDLDVYDDITVGSLSSPAKAFFHTSIFEVASAAISMDTAYYSTVAAIYTMENATYCSIASPLVTFNSAAFEINYIAGLLPVGTVGIYSGGLIDINAPILKIGDPTKLGINTQTISMKPTVSFFLGSASVDIEAEFVNISGQSAAEGFDLELFTITASNFYIRTPYELGLNIFSIKSAAEFINVSFSSITLFSLASETLKITSGITNIAGETFTLDSTGIINLKAVGDVTIGGAIANITGVTDVSIEAGGVITLSCPATIVPVPIPLVGEGAIVPVEGSGYANFIIPNVLVCIDGVIKTVDYDVNIVFA</sequence>
<name>A0A6J5RUQ4_9CAUD</name>
<proteinExistence type="predicted"/>
<accession>A0A6J5RUQ4</accession>